<protein>
    <submittedName>
        <fullName evidence="2">Uncharacterized protein</fullName>
    </submittedName>
</protein>
<dbReference type="Proteomes" id="UP000222564">
    <property type="component" value="Unassembled WGS sequence"/>
</dbReference>
<feature type="compositionally biased region" description="Basic residues" evidence="1">
    <location>
        <begin position="31"/>
        <end position="41"/>
    </location>
</feature>
<name>A0A2C6MGX0_9FIRM</name>
<feature type="region of interest" description="Disordered" evidence="1">
    <location>
        <begin position="13"/>
        <end position="41"/>
    </location>
</feature>
<feature type="compositionally biased region" description="Basic and acidic residues" evidence="1">
    <location>
        <begin position="15"/>
        <end position="29"/>
    </location>
</feature>
<sequence length="41" mass="4447">MVDLMSALKASIDLVKQDRGDKKKKEAGTRKGTRGRKATAS</sequence>
<gene>
    <name evidence="2" type="ORF">P378_06590</name>
</gene>
<organism evidence="2 3">
    <name type="scientific">Desulforamulus profundi</name>
    <dbReference type="NCBI Taxonomy" id="1383067"/>
    <lineage>
        <taxon>Bacteria</taxon>
        <taxon>Bacillati</taxon>
        <taxon>Bacillota</taxon>
        <taxon>Clostridia</taxon>
        <taxon>Eubacteriales</taxon>
        <taxon>Peptococcaceae</taxon>
        <taxon>Desulforamulus</taxon>
    </lineage>
</organism>
<evidence type="ECO:0000256" key="1">
    <source>
        <dbReference type="SAM" id="MobiDB-lite"/>
    </source>
</evidence>
<evidence type="ECO:0000313" key="3">
    <source>
        <dbReference type="Proteomes" id="UP000222564"/>
    </source>
</evidence>
<reference evidence="2 3" key="1">
    <citation type="submission" date="2013-09" db="EMBL/GenBank/DDBJ databases">
        <title>Biodegradation of hydrocarbons in the deep terrestrial subsurface : characterization of a microbial consortium composed of two Desulfotomaculum species originating from a deep geological formation.</title>
        <authorList>
            <person name="Aullo T."/>
            <person name="Berlendis S."/>
            <person name="Lascourreges J.-F."/>
            <person name="Dessort D."/>
            <person name="Saint-Laurent S."/>
            <person name="Schraauwers B."/>
            <person name="Mas J."/>
            <person name="Magot M."/>
            <person name="Ranchou-Peyruse A."/>
        </authorList>
    </citation>
    <scope>NUCLEOTIDE SEQUENCE [LARGE SCALE GENOMIC DNA]</scope>
    <source>
        <strain evidence="2 3">Bs107</strain>
    </source>
</reference>
<proteinExistence type="predicted"/>
<comment type="caution">
    <text evidence="2">The sequence shown here is derived from an EMBL/GenBank/DDBJ whole genome shotgun (WGS) entry which is preliminary data.</text>
</comment>
<dbReference type="AlphaFoldDB" id="A0A2C6MGX0"/>
<accession>A0A2C6MGX0</accession>
<keyword evidence="3" id="KW-1185">Reference proteome</keyword>
<evidence type="ECO:0000313" key="2">
    <source>
        <dbReference type="EMBL" id="PHJ38975.1"/>
    </source>
</evidence>
<dbReference type="EMBL" id="AWQQ01000040">
    <property type="protein sequence ID" value="PHJ38975.1"/>
    <property type="molecule type" value="Genomic_DNA"/>
</dbReference>